<keyword evidence="1" id="KW-0812">Transmembrane</keyword>
<sequence>MEVRLDWVVEQPDFVTSVVLTQASVGLVRLLVLLALVVVTPGDLVILHVWLVAVQQDLVELVESAAVYFVMPLMCLVALKLGLMVLVVVKPVLADIAKILTSGKCDILTCTSK</sequence>
<dbReference type="EMBL" id="ANIX01003861">
    <property type="protein sequence ID" value="ETP03545.1"/>
    <property type="molecule type" value="Genomic_DNA"/>
</dbReference>
<feature type="transmembrane region" description="Helical" evidence="1">
    <location>
        <begin position="30"/>
        <end position="53"/>
    </location>
</feature>
<proteinExistence type="predicted"/>
<comment type="caution">
    <text evidence="2">The sequence shown here is derived from an EMBL/GenBank/DDBJ whole genome shotgun (WGS) entry which is preliminary data.</text>
</comment>
<name>W2VYX7_PHYNI</name>
<evidence type="ECO:0000256" key="1">
    <source>
        <dbReference type="SAM" id="Phobius"/>
    </source>
</evidence>
<evidence type="ECO:0000313" key="2">
    <source>
        <dbReference type="EMBL" id="ETP03545.1"/>
    </source>
</evidence>
<feature type="transmembrane region" description="Helical" evidence="1">
    <location>
        <begin position="65"/>
        <end position="89"/>
    </location>
</feature>
<organism evidence="2 3">
    <name type="scientific">Phytophthora nicotianae CJ01A1</name>
    <dbReference type="NCBI Taxonomy" id="1317063"/>
    <lineage>
        <taxon>Eukaryota</taxon>
        <taxon>Sar</taxon>
        <taxon>Stramenopiles</taxon>
        <taxon>Oomycota</taxon>
        <taxon>Peronosporomycetes</taxon>
        <taxon>Peronosporales</taxon>
        <taxon>Peronosporaceae</taxon>
        <taxon>Phytophthora</taxon>
    </lineage>
</organism>
<reference evidence="2 3" key="1">
    <citation type="submission" date="2013-11" db="EMBL/GenBank/DDBJ databases">
        <title>The Genome Sequence of Phytophthora parasitica CJ01A1.</title>
        <authorList>
            <consortium name="The Broad Institute Genomics Platform"/>
            <person name="Russ C."/>
            <person name="Tyler B."/>
            <person name="Panabieres F."/>
            <person name="Shan W."/>
            <person name="Tripathy S."/>
            <person name="Grunwald N."/>
            <person name="Machado M."/>
            <person name="Johnson C.S."/>
            <person name="Walker B."/>
            <person name="Young S.K."/>
            <person name="Zeng Q."/>
            <person name="Gargeya S."/>
            <person name="Fitzgerald M."/>
            <person name="Haas B."/>
            <person name="Abouelleil A."/>
            <person name="Allen A.W."/>
            <person name="Alvarado L."/>
            <person name="Arachchi H.M."/>
            <person name="Berlin A.M."/>
            <person name="Chapman S.B."/>
            <person name="Gainer-Dewar J."/>
            <person name="Goldberg J."/>
            <person name="Griggs A."/>
            <person name="Gujja S."/>
            <person name="Hansen M."/>
            <person name="Howarth C."/>
            <person name="Imamovic A."/>
            <person name="Ireland A."/>
            <person name="Larimer J."/>
            <person name="McCowan C."/>
            <person name="Murphy C."/>
            <person name="Pearson M."/>
            <person name="Poon T.W."/>
            <person name="Priest M."/>
            <person name="Roberts A."/>
            <person name="Saif S."/>
            <person name="Shea T."/>
            <person name="Sisk P."/>
            <person name="Sykes S."/>
            <person name="Wortman J."/>
            <person name="Nusbaum C."/>
            <person name="Birren B."/>
        </authorList>
    </citation>
    <scope>NUCLEOTIDE SEQUENCE [LARGE SCALE GENOMIC DNA]</scope>
    <source>
        <strain evidence="2 3">CJ01A1</strain>
    </source>
</reference>
<keyword evidence="1" id="KW-1133">Transmembrane helix</keyword>
<protein>
    <submittedName>
        <fullName evidence="2">Uncharacterized protein</fullName>
    </submittedName>
</protein>
<accession>W2VYX7</accession>
<dbReference type="Proteomes" id="UP000018958">
    <property type="component" value="Unassembled WGS sequence"/>
</dbReference>
<evidence type="ECO:0000313" key="3">
    <source>
        <dbReference type="Proteomes" id="UP000018958"/>
    </source>
</evidence>
<keyword evidence="1" id="KW-0472">Membrane</keyword>
<gene>
    <name evidence="2" type="ORF">F441_19517</name>
</gene>
<dbReference type="AlphaFoldDB" id="W2VYX7"/>